<comment type="caution">
    <text evidence="5">The sequence shown here is derived from an EMBL/GenBank/DDBJ whole genome shotgun (WGS) entry which is preliminary data.</text>
</comment>
<dbReference type="Proteomes" id="UP000003160">
    <property type="component" value="Unassembled WGS sequence"/>
</dbReference>
<evidence type="ECO:0000313" key="5">
    <source>
        <dbReference type="EMBL" id="EFA45182.1"/>
    </source>
</evidence>
<accession>D1PTX4</accession>
<dbReference type="eggNOG" id="COG2825">
    <property type="taxonomic scope" value="Bacteria"/>
</dbReference>
<proteinExistence type="inferred from homology"/>
<comment type="similarity">
    <text evidence="1">Belongs to the Skp family.</text>
</comment>
<dbReference type="GO" id="GO:0050821">
    <property type="term" value="P:protein stabilization"/>
    <property type="evidence" value="ECO:0007669"/>
    <property type="project" value="TreeGrafter"/>
</dbReference>
<dbReference type="GO" id="GO:0005829">
    <property type="term" value="C:cytosol"/>
    <property type="evidence" value="ECO:0007669"/>
    <property type="project" value="TreeGrafter"/>
</dbReference>
<reference evidence="5 6" key="1">
    <citation type="submission" date="2009-10" db="EMBL/GenBank/DDBJ databases">
        <authorList>
            <person name="Qin X."/>
            <person name="Bachman B."/>
            <person name="Battles P."/>
            <person name="Bell A."/>
            <person name="Bess C."/>
            <person name="Bickham C."/>
            <person name="Chaboub L."/>
            <person name="Chen D."/>
            <person name="Coyle M."/>
            <person name="Deiros D.R."/>
            <person name="Dinh H."/>
            <person name="Forbes L."/>
            <person name="Fowler G."/>
            <person name="Francisco L."/>
            <person name="Fu Q."/>
            <person name="Gubbala S."/>
            <person name="Hale W."/>
            <person name="Han Y."/>
            <person name="Hemphill L."/>
            <person name="Highlander S.K."/>
            <person name="Hirani K."/>
            <person name="Hogues M."/>
            <person name="Jackson L."/>
            <person name="Jakkamsetti A."/>
            <person name="Javaid M."/>
            <person name="Jiang H."/>
            <person name="Korchina V."/>
            <person name="Kovar C."/>
            <person name="Lara F."/>
            <person name="Lee S."/>
            <person name="Mata R."/>
            <person name="Mathew T."/>
            <person name="Moen C."/>
            <person name="Morales K."/>
            <person name="Munidasa M."/>
            <person name="Nazareth L."/>
            <person name="Ngo R."/>
            <person name="Nguyen L."/>
            <person name="Okwuonu G."/>
            <person name="Ongeri F."/>
            <person name="Patil S."/>
            <person name="Petrosino J."/>
            <person name="Pham C."/>
            <person name="Pham P."/>
            <person name="Pu L.-L."/>
            <person name="Puazo M."/>
            <person name="Raj R."/>
            <person name="Reid J."/>
            <person name="Rouhana J."/>
            <person name="Saada N."/>
            <person name="Shang Y."/>
            <person name="Simmons D."/>
            <person name="Thornton R."/>
            <person name="Warren J."/>
            <person name="Weissenberger G."/>
            <person name="Zhang J."/>
            <person name="Zhang L."/>
            <person name="Zhou C."/>
            <person name="Zhu D."/>
            <person name="Muzny D."/>
            <person name="Worley K."/>
            <person name="Gibbs R."/>
        </authorList>
    </citation>
    <scope>NUCLEOTIDE SEQUENCE [LARGE SCALE GENOMIC DNA]</scope>
    <source>
        <strain evidence="5 6">DSM 17361</strain>
    </source>
</reference>
<dbReference type="PANTHER" id="PTHR35089:SF1">
    <property type="entry name" value="CHAPERONE PROTEIN SKP"/>
    <property type="match status" value="1"/>
</dbReference>
<gene>
    <name evidence="5" type="primary">ompH2</name>
    <name evidence="5" type="ORF">HMPREF0645_0409</name>
</gene>
<evidence type="ECO:0000256" key="3">
    <source>
        <dbReference type="SAM" id="Coils"/>
    </source>
</evidence>
<evidence type="ECO:0000256" key="2">
    <source>
        <dbReference type="ARBA" id="ARBA00022729"/>
    </source>
</evidence>
<organism evidence="5 6">
    <name type="scientific">Hallella bergensis DSM 17361</name>
    <dbReference type="NCBI Taxonomy" id="585502"/>
    <lineage>
        <taxon>Bacteria</taxon>
        <taxon>Pseudomonadati</taxon>
        <taxon>Bacteroidota</taxon>
        <taxon>Bacteroidia</taxon>
        <taxon>Bacteroidales</taxon>
        <taxon>Prevotellaceae</taxon>
        <taxon>Hallella</taxon>
    </lineage>
</organism>
<protein>
    <submittedName>
        <fullName evidence="5">Outer membrane protein</fullName>
    </submittedName>
</protein>
<dbReference type="SMART" id="SM00935">
    <property type="entry name" value="OmpH"/>
    <property type="match status" value="1"/>
</dbReference>
<dbReference type="Pfam" id="PF03938">
    <property type="entry name" value="OmpH"/>
    <property type="match status" value="1"/>
</dbReference>
<dbReference type="InterPro" id="IPR024930">
    <property type="entry name" value="Skp_dom_sf"/>
</dbReference>
<dbReference type="AlphaFoldDB" id="D1PTX4"/>
<dbReference type="Gene3D" id="3.30.910.20">
    <property type="entry name" value="Skp domain"/>
    <property type="match status" value="1"/>
</dbReference>
<dbReference type="PANTHER" id="PTHR35089">
    <property type="entry name" value="CHAPERONE PROTEIN SKP"/>
    <property type="match status" value="1"/>
</dbReference>
<evidence type="ECO:0000256" key="1">
    <source>
        <dbReference type="ARBA" id="ARBA00009091"/>
    </source>
</evidence>
<feature type="signal peptide" evidence="4">
    <location>
        <begin position="1"/>
        <end position="26"/>
    </location>
</feature>
<evidence type="ECO:0000256" key="4">
    <source>
        <dbReference type="SAM" id="SignalP"/>
    </source>
</evidence>
<keyword evidence="6" id="KW-1185">Reference proteome</keyword>
<feature type="chain" id="PRO_5003026613" evidence="4">
    <location>
        <begin position="27"/>
        <end position="183"/>
    </location>
</feature>
<keyword evidence="3" id="KW-0175">Coiled coil</keyword>
<evidence type="ECO:0000313" key="6">
    <source>
        <dbReference type="Proteomes" id="UP000003160"/>
    </source>
</evidence>
<feature type="coiled-coil region" evidence="3">
    <location>
        <begin position="54"/>
        <end position="114"/>
    </location>
</feature>
<sequence length="183" mass="20992">MRKIINKTMRKSILKACLLLSLFALLPIKGSAQKFALVDMEYVLKNIPAYERANEQLNQISKKWQAEVEALNTEAGTLYKNYQNEVVFLSQEQKKAKQELIMNKEKEAAELKKKYFGPEGELFKKRESLMTPIHEEIYNAVKEISELRGYSLVLDRASDTAIIFGSPKVDISNEVLEKLGYGR</sequence>
<dbReference type="HOGENOM" id="CLU_053320_0_1_10"/>
<name>D1PTX4_9BACT</name>
<dbReference type="InterPro" id="IPR005632">
    <property type="entry name" value="Chaperone_Skp"/>
</dbReference>
<dbReference type="SUPFAM" id="SSF111384">
    <property type="entry name" value="OmpH-like"/>
    <property type="match status" value="1"/>
</dbReference>
<keyword evidence="2 4" id="KW-0732">Signal</keyword>
<dbReference type="GO" id="GO:0051082">
    <property type="term" value="F:unfolded protein binding"/>
    <property type="evidence" value="ECO:0007669"/>
    <property type="project" value="InterPro"/>
</dbReference>
<dbReference type="EMBL" id="ACKS01000020">
    <property type="protein sequence ID" value="EFA45182.1"/>
    <property type="molecule type" value="Genomic_DNA"/>
</dbReference>